<dbReference type="RefSeq" id="WP_183681368.1">
    <property type="nucleotide sequence ID" value="NZ_JACHHH010000001.1"/>
</dbReference>
<organism evidence="3 4">
    <name type="scientific">Oribacterium sinus</name>
    <dbReference type="NCBI Taxonomy" id="237576"/>
    <lineage>
        <taxon>Bacteria</taxon>
        <taxon>Bacillati</taxon>
        <taxon>Bacillota</taxon>
        <taxon>Clostridia</taxon>
        <taxon>Lachnospirales</taxon>
        <taxon>Lachnospiraceae</taxon>
        <taxon>Oribacterium</taxon>
    </lineage>
</organism>
<keyword evidence="2" id="KW-0812">Transmembrane</keyword>
<evidence type="ECO:0000256" key="1">
    <source>
        <dbReference type="SAM" id="MobiDB-lite"/>
    </source>
</evidence>
<feature type="region of interest" description="Disordered" evidence="1">
    <location>
        <begin position="332"/>
        <end position="396"/>
    </location>
</feature>
<keyword evidence="2" id="KW-1133">Transmembrane helix</keyword>
<dbReference type="Pfam" id="PF18975">
    <property type="entry name" value="DUF5711"/>
    <property type="match status" value="2"/>
</dbReference>
<dbReference type="SUPFAM" id="SSF50969">
    <property type="entry name" value="YVTN repeat-like/Quinoprotein amine dehydrogenase"/>
    <property type="match status" value="1"/>
</dbReference>
<accession>A0A7W9W1D2</accession>
<reference evidence="3 4" key="1">
    <citation type="submission" date="2020-08" db="EMBL/GenBank/DDBJ databases">
        <title>Genomic Encyclopedia of Type Strains, Phase IV (KMG-IV): sequencing the most valuable type-strain genomes for metagenomic binning, comparative biology and taxonomic classification.</title>
        <authorList>
            <person name="Goeker M."/>
        </authorList>
    </citation>
    <scope>NUCLEOTIDE SEQUENCE [LARGE SCALE GENOMIC DNA]</scope>
    <source>
        <strain evidence="3 4">DSM 17245</strain>
    </source>
</reference>
<evidence type="ECO:0000313" key="3">
    <source>
        <dbReference type="EMBL" id="MBB6040067.1"/>
    </source>
</evidence>
<keyword evidence="2" id="KW-0472">Membrane</keyword>
<comment type="caution">
    <text evidence="3">The sequence shown here is derived from an EMBL/GenBank/DDBJ whole genome shotgun (WGS) entry which is preliminary data.</text>
</comment>
<evidence type="ECO:0000313" key="4">
    <source>
        <dbReference type="Proteomes" id="UP000522163"/>
    </source>
</evidence>
<protein>
    <submittedName>
        <fullName evidence="3">Uncharacterized protein</fullName>
    </submittedName>
</protein>
<feature type="compositionally biased region" description="Basic and acidic residues" evidence="1">
    <location>
        <begin position="373"/>
        <end position="384"/>
    </location>
</feature>
<dbReference type="InterPro" id="IPR043765">
    <property type="entry name" value="DUF5711"/>
</dbReference>
<dbReference type="Proteomes" id="UP000522163">
    <property type="component" value="Unassembled WGS sequence"/>
</dbReference>
<sequence length="488" mass="55014">MADRERESRKRKLKQRVIIGSKAEEGLLEERQDEERKAEDNPFSLTAKNFWLPFLLILFFLFAVGFFFYGRRRFGQKELLWKDSLEESKGVEEEYSYFPYRDGVIKLSKDGAKYVSSQGKVLWDQAFEMGRALVSVSGDYAVIGEQGGTRLYIFSAQGLSGQGEAPSTIEKLRISEKGVVYALLSEDQGTYITVFSKEGKNLDIGIKSVMSGDGYPMDLSVSPDGTELCVAFAHLEQTTVKSRVVYYNFSSLGKNAGADRVVGGFTDDFSGGIVGRVQFFTDEESFAAYDGGLAFFSTKVRTSPELKKKVEIPETIRMISYDKNYLAVLTDQRGEPQEDAGKSGGKEGTKGGNTKEPKTKKQSPVASGSTLTESKENVGKEKQKTKSSSGRKKEKQEKPYRLLIFRKTGEKILDKPIDFMGNNMELSQDKVILYQEKYFKVYDFQGRLRYNGETEEGLQYIRSLSKIQFGGTDLFLAYRNREEAIRVK</sequence>
<evidence type="ECO:0000256" key="2">
    <source>
        <dbReference type="SAM" id="Phobius"/>
    </source>
</evidence>
<dbReference type="InterPro" id="IPR011044">
    <property type="entry name" value="Quino_amine_DH_bsu"/>
</dbReference>
<feature type="compositionally biased region" description="Basic and acidic residues" evidence="1">
    <location>
        <begin position="332"/>
        <end position="359"/>
    </location>
</feature>
<dbReference type="EMBL" id="JACHHH010000001">
    <property type="protein sequence ID" value="MBB6040067.1"/>
    <property type="molecule type" value="Genomic_DNA"/>
</dbReference>
<proteinExistence type="predicted"/>
<name>A0A7W9W1D2_9FIRM</name>
<feature type="compositionally biased region" description="Polar residues" evidence="1">
    <location>
        <begin position="362"/>
        <end position="372"/>
    </location>
</feature>
<feature type="transmembrane region" description="Helical" evidence="2">
    <location>
        <begin position="50"/>
        <end position="69"/>
    </location>
</feature>
<gene>
    <name evidence="3" type="ORF">HNQ46_000028</name>
</gene>
<dbReference type="GeneID" id="85013602"/>
<dbReference type="AlphaFoldDB" id="A0A7W9W1D2"/>